<dbReference type="PANTHER" id="PTHR13610">
    <property type="entry name" value="METHYLTRANSFERASE DOMAIN-CONTAINING PROTEIN"/>
    <property type="match status" value="1"/>
</dbReference>
<keyword evidence="3" id="KW-0808">Transferase</keyword>
<dbReference type="InterPro" id="IPR026170">
    <property type="entry name" value="FAM173A/B"/>
</dbReference>
<dbReference type="SUPFAM" id="SSF53335">
    <property type="entry name" value="S-adenosyl-L-methionine-dependent methyltransferases"/>
    <property type="match status" value="1"/>
</dbReference>
<reference evidence="6" key="1">
    <citation type="submission" date="2023-10" db="EMBL/GenBank/DDBJ databases">
        <title>Genome assembly of Pristionchus species.</title>
        <authorList>
            <person name="Yoshida K."/>
            <person name="Sommer R.J."/>
        </authorList>
    </citation>
    <scope>NUCLEOTIDE SEQUENCE</scope>
    <source>
        <strain evidence="6">RS0144</strain>
    </source>
</reference>
<evidence type="ECO:0008006" key="8">
    <source>
        <dbReference type="Google" id="ProtNLM"/>
    </source>
</evidence>
<comment type="similarity">
    <text evidence="1">Belongs to the ANT/ATPSC lysine N-methyltransferase family.</text>
</comment>
<gene>
    <name evidence="6" type="ORF">PENTCL1PPCAC_11666</name>
</gene>
<evidence type="ECO:0000313" key="6">
    <source>
        <dbReference type="EMBL" id="GMS89491.1"/>
    </source>
</evidence>
<comment type="caution">
    <text evidence="6">The sequence shown here is derived from an EMBL/GenBank/DDBJ whole genome shotgun (WGS) entry which is preliminary data.</text>
</comment>
<name>A0AAV5T1W9_9BILA</name>
<organism evidence="6 7">
    <name type="scientific">Pristionchus entomophagus</name>
    <dbReference type="NCBI Taxonomy" id="358040"/>
    <lineage>
        <taxon>Eukaryota</taxon>
        <taxon>Metazoa</taxon>
        <taxon>Ecdysozoa</taxon>
        <taxon>Nematoda</taxon>
        <taxon>Chromadorea</taxon>
        <taxon>Rhabditida</taxon>
        <taxon>Rhabditina</taxon>
        <taxon>Diplogasteromorpha</taxon>
        <taxon>Diplogasteroidea</taxon>
        <taxon>Neodiplogasteridae</taxon>
        <taxon>Pristionchus</taxon>
    </lineage>
</organism>
<dbReference type="EMBL" id="BTSX01000003">
    <property type="protein sequence ID" value="GMS89491.1"/>
    <property type="molecule type" value="Genomic_DNA"/>
</dbReference>
<feature type="transmembrane region" description="Helical" evidence="5">
    <location>
        <begin position="24"/>
        <end position="47"/>
    </location>
</feature>
<evidence type="ECO:0000256" key="4">
    <source>
        <dbReference type="ARBA" id="ARBA00022691"/>
    </source>
</evidence>
<protein>
    <recommendedName>
        <fullName evidence="8">Methyltransferase</fullName>
    </recommendedName>
</protein>
<dbReference type="PANTHER" id="PTHR13610:SF9">
    <property type="entry name" value="FI06469P"/>
    <property type="match status" value="1"/>
</dbReference>
<evidence type="ECO:0000256" key="1">
    <source>
        <dbReference type="ARBA" id="ARBA00010633"/>
    </source>
</evidence>
<dbReference type="AlphaFoldDB" id="A0AAV5T1W9"/>
<dbReference type="Gene3D" id="3.40.50.150">
    <property type="entry name" value="Vaccinia Virus protein VP39"/>
    <property type="match status" value="1"/>
</dbReference>
<keyword evidence="2" id="KW-0489">Methyltransferase</keyword>
<dbReference type="Proteomes" id="UP001432027">
    <property type="component" value="Unassembled WGS sequence"/>
</dbReference>
<keyword evidence="5" id="KW-1133">Transmembrane helix</keyword>
<accession>A0AAV5T1W9</accession>
<dbReference type="GO" id="GO:0016279">
    <property type="term" value="F:protein-lysine N-methyltransferase activity"/>
    <property type="evidence" value="ECO:0007669"/>
    <property type="project" value="InterPro"/>
</dbReference>
<evidence type="ECO:0000313" key="7">
    <source>
        <dbReference type="Proteomes" id="UP001432027"/>
    </source>
</evidence>
<dbReference type="GO" id="GO:1905706">
    <property type="term" value="P:regulation of mitochondrial ATP synthesis coupled proton transport"/>
    <property type="evidence" value="ECO:0007669"/>
    <property type="project" value="TreeGrafter"/>
</dbReference>
<evidence type="ECO:0000256" key="3">
    <source>
        <dbReference type="ARBA" id="ARBA00022679"/>
    </source>
</evidence>
<keyword evidence="7" id="KW-1185">Reference proteome</keyword>
<keyword evidence="5" id="KW-0472">Membrane</keyword>
<sequence>MSSENALLSALEGGKPSPPPNRRAGLIVAGVVGGVGLAVSLAAIPFLTPALRRVCIPYVPATPTQLANVTRALGRTGLTTKELAPLIDLGSGDGRVVMECAKQGIASSGVELNSILVAYSKWKGLTSRSSLAAPVSFRRKDIFKTDVVSYKTAVIFGAESLMGDLVPKLGEMRGGSRLLACRFPLPENGDWEMMEQIGEGIDAVWVYCRKE</sequence>
<keyword evidence="5" id="KW-0812">Transmembrane</keyword>
<evidence type="ECO:0000256" key="5">
    <source>
        <dbReference type="SAM" id="Phobius"/>
    </source>
</evidence>
<dbReference type="GO" id="GO:0032259">
    <property type="term" value="P:methylation"/>
    <property type="evidence" value="ECO:0007669"/>
    <property type="project" value="UniProtKB-KW"/>
</dbReference>
<evidence type="ECO:0000256" key="2">
    <source>
        <dbReference type="ARBA" id="ARBA00022603"/>
    </source>
</evidence>
<dbReference type="InterPro" id="IPR029063">
    <property type="entry name" value="SAM-dependent_MTases_sf"/>
</dbReference>
<keyword evidence="4" id="KW-0949">S-adenosyl-L-methionine</keyword>
<dbReference type="GO" id="GO:0005739">
    <property type="term" value="C:mitochondrion"/>
    <property type="evidence" value="ECO:0007669"/>
    <property type="project" value="TreeGrafter"/>
</dbReference>
<proteinExistence type="inferred from homology"/>